<dbReference type="PANTHER" id="PTHR11274:SF0">
    <property type="entry name" value="GENERAL TRANSCRIPTION AND DNA REPAIR FACTOR IIH HELICASE SUBUNIT XPB"/>
    <property type="match status" value="1"/>
</dbReference>
<keyword evidence="2" id="KW-0378">Hydrolase</keyword>
<protein>
    <submittedName>
        <fullName evidence="7">Superfamily II DNA or RNA helicase</fullName>
    </submittedName>
</protein>
<accession>A0A1G5X3X8</accession>
<feature type="domain" description="Helicase C-terminal" evidence="6">
    <location>
        <begin position="494"/>
        <end position="647"/>
    </location>
</feature>
<dbReference type="InterPro" id="IPR001650">
    <property type="entry name" value="Helicase_C-like"/>
</dbReference>
<dbReference type="InterPro" id="IPR027417">
    <property type="entry name" value="P-loop_NTPase"/>
</dbReference>
<dbReference type="SUPFAM" id="SSF52540">
    <property type="entry name" value="P-loop containing nucleoside triphosphate hydrolases"/>
    <property type="match status" value="2"/>
</dbReference>
<dbReference type="CDD" id="cd09179">
    <property type="entry name" value="PLDc_N_DEXD_a"/>
    <property type="match status" value="1"/>
</dbReference>
<keyword evidence="1" id="KW-0547">Nucleotide-binding</keyword>
<evidence type="ECO:0000256" key="2">
    <source>
        <dbReference type="ARBA" id="ARBA00022801"/>
    </source>
</evidence>
<dbReference type="Gene3D" id="3.40.50.300">
    <property type="entry name" value="P-loop containing nucleotide triphosphate hydrolases"/>
    <property type="match status" value="2"/>
</dbReference>
<keyword evidence="8" id="KW-1185">Reference proteome</keyword>
<dbReference type="PANTHER" id="PTHR11274">
    <property type="entry name" value="RAD25/XP-B DNA REPAIR HELICASE"/>
    <property type="match status" value="1"/>
</dbReference>
<name>A0A1G5X3X8_9EURY</name>
<dbReference type="OrthoDB" id="11644at2157"/>
<dbReference type="GO" id="GO:0016787">
    <property type="term" value="F:hydrolase activity"/>
    <property type="evidence" value="ECO:0007669"/>
    <property type="project" value="UniProtKB-KW"/>
</dbReference>
<gene>
    <name evidence="7" type="ORF">SAMN02910315_01945</name>
</gene>
<dbReference type="SMART" id="SM00487">
    <property type="entry name" value="DEXDc"/>
    <property type="match status" value="1"/>
</dbReference>
<dbReference type="InterPro" id="IPR014001">
    <property type="entry name" value="Helicase_ATP-bd"/>
</dbReference>
<feature type="domain" description="Helicase ATP-binding" evidence="5">
    <location>
        <begin position="251"/>
        <end position="421"/>
    </location>
</feature>
<dbReference type="Gene3D" id="3.30.870.10">
    <property type="entry name" value="Endonuclease Chain A"/>
    <property type="match status" value="1"/>
</dbReference>
<dbReference type="PROSITE" id="PS51194">
    <property type="entry name" value="HELICASE_CTER"/>
    <property type="match status" value="1"/>
</dbReference>
<dbReference type="RefSeq" id="WP_149732448.1">
    <property type="nucleotide sequence ID" value="NZ_FMXB01000017.1"/>
</dbReference>
<dbReference type="PROSITE" id="PS51192">
    <property type="entry name" value="HELICASE_ATP_BIND_1"/>
    <property type="match status" value="1"/>
</dbReference>
<dbReference type="GO" id="GO:0005524">
    <property type="term" value="F:ATP binding"/>
    <property type="evidence" value="ECO:0007669"/>
    <property type="project" value="UniProtKB-KW"/>
</dbReference>
<organism evidence="7 8">
    <name type="scientific">Methanobrevibacter millerae</name>
    <dbReference type="NCBI Taxonomy" id="230361"/>
    <lineage>
        <taxon>Archaea</taxon>
        <taxon>Methanobacteriati</taxon>
        <taxon>Methanobacteriota</taxon>
        <taxon>Methanomada group</taxon>
        <taxon>Methanobacteria</taxon>
        <taxon>Methanobacteriales</taxon>
        <taxon>Methanobacteriaceae</taxon>
        <taxon>Methanobrevibacter</taxon>
    </lineage>
</organism>
<dbReference type="InterPro" id="IPR006935">
    <property type="entry name" value="Helicase/UvrB_N"/>
</dbReference>
<proteinExistence type="predicted"/>
<dbReference type="Proteomes" id="UP000323439">
    <property type="component" value="Unassembled WGS sequence"/>
</dbReference>
<dbReference type="SMART" id="SM00490">
    <property type="entry name" value="HELICc"/>
    <property type="match status" value="1"/>
</dbReference>
<dbReference type="GO" id="GO:0003677">
    <property type="term" value="F:DNA binding"/>
    <property type="evidence" value="ECO:0007669"/>
    <property type="project" value="InterPro"/>
</dbReference>
<evidence type="ECO:0000259" key="5">
    <source>
        <dbReference type="PROSITE" id="PS51192"/>
    </source>
</evidence>
<dbReference type="GO" id="GO:0004386">
    <property type="term" value="F:helicase activity"/>
    <property type="evidence" value="ECO:0007669"/>
    <property type="project" value="UniProtKB-KW"/>
</dbReference>
<dbReference type="GO" id="GO:0140097">
    <property type="term" value="F:catalytic activity, acting on DNA"/>
    <property type="evidence" value="ECO:0007669"/>
    <property type="project" value="UniProtKB-ARBA"/>
</dbReference>
<dbReference type="AlphaFoldDB" id="A0A1G5X3X8"/>
<dbReference type="CDD" id="cd17926">
    <property type="entry name" value="DEXHc_RE"/>
    <property type="match status" value="1"/>
</dbReference>
<dbReference type="EMBL" id="FMXB01000017">
    <property type="protein sequence ID" value="SDA65138.1"/>
    <property type="molecule type" value="Genomic_DNA"/>
</dbReference>
<evidence type="ECO:0000313" key="7">
    <source>
        <dbReference type="EMBL" id="SDA65138.1"/>
    </source>
</evidence>
<evidence type="ECO:0000313" key="8">
    <source>
        <dbReference type="Proteomes" id="UP000323439"/>
    </source>
</evidence>
<evidence type="ECO:0000259" key="6">
    <source>
        <dbReference type="PROSITE" id="PS51194"/>
    </source>
</evidence>
<reference evidence="7 8" key="1">
    <citation type="submission" date="2016-10" db="EMBL/GenBank/DDBJ databases">
        <authorList>
            <person name="Varghese N."/>
            <person name="Submissions S."/>
        </authorList>
    </citation>
    <scope>NUCLEOTIDE SEQUENCE [LARGE SCALE GENOMIC DNA]</scope>
    <source>
        <strain evidence="7 8">DSM 16643</strain>
    </source>
</reference>
<keyword evidence="4" id="KW-0067">ATP-binding</keyword>
<dbReference type="InterPro" id="IPR050615">
    <property type="entry name" value="ATP-dep_DNA_Helicase"/>
</dbReference>
<keyword evidence="3 7" id="KW-0347">Helicase</keyword>
<evidence type="ECO:0000256" key="3">
    <source>
        <dbReference type="ARBA" id="ARBA00022806"/>
    </source>
</evidence>
<evidence type="ECO:0000256" key="1">
    <source>
        <dbReference type="ARBA" id="ARBA00022741"/>
    </source>
</evidence>
<evidence type="ECO:0000256" key="4">
    <source>
        <dbReference type="ARBA" id="ARBA00022840"/>
    </source>
</evidence>
<dbReference type="Pfam" id="PF00271">
    <property type="entry name" value="Helicase_C"/>
    <property type="match status" value="1"/>
</dbReference>
<dbReference type="Pfam" id="PF04851">
    <property type="entry name" value="ResIII"/>
    <property type="match status" value="1"/>
</dbReference>
<sequence>MSFKNIDSDLKPSYNSANDDIVEDFYNIVLSESVKYDRISGFFNSTSLAVAAEGIDKFVKNDGKMRLICGAKLDADDLESINNADELKDLIHEEFLRDYNSIQDEIVKNHVKILGWMIANGYLDIKIGVNVKDDGFYEPGMLHSKIGIMYDDEDDSILFNGSVNETASGWRNNIESLKIFKSWRNSEYMEDDIRDFEDFWDGLNPSLEIFDVPEASKRKLIEFAPKSKNDVLSLKLSSKPTLREYQNEALESWVNNNYHGILSMATGTGKTITALSCFDYLKRKKSKLLTVIVCPQKHLISQWEENLKKFNFKGETLVASGDNPKWKSQLLGLIGDLKSGLKKNVVIFTTFNTFSNQKFIKNMSLYGEESLVIVDEVHGIGSSEFRKGFDVPYTYKLGLSATPEIEDDFERNDFVYETFNNVVYEYDLEKAIDNGFLTHYNYYPEFIDLDNEELREYEYYTYEIVRLINKKNKSVNDENKLKTFLIKRRNVVNNAKAKMVYLKEFLSKNSDMKDLIIYCTGEQLPKVQKILEDLDIPNKKFTGEESTKKVRGKSERDRILELFARGHYHALVAIKCLDEGVDVPSTQTALLMASTLNSRQHIQRRGRILRNSPGKKIANIYDLIVFPCMKDQSSSVESIFRNEQRRYDEYADLADNFSECSRKFIEKWEECK</sequence>